<dbReference type="AlphaFoldDB" id="A0AAU7ASK3"/>
<dbReference type="InterPro" id="IPR008920">
    <property type="entry name" value="TF_FadR/GntR_C"/>
</dbReference>
<proteinExistence type="predicted"/>
<dbReference type="GO" id="GO:0003700">
    <property type="term" value="F:DNA-binding transcription factor activity"/>
    <property type="evidence" value="ECO:0007669"/>
    <property type="project" value="InterPro"/>
</dbReference>
<dbReference type="KEGG" id="parq:DSM112329_01457"/>
<dbReference type="PROSITE" id="PS50949">
    <property type="entry name" value="HTH_GNTR"/>
    <property type="match status" value="1"/>
</dbReference>
<protein>
    <recommendedName>
        <fullName evidence="4">HTH gntR-type domain-containing protein</fullName>
    </recommendedName>
</protein>
<dbReference type="Gene3D" id="1.10.10.10">
    <property type="entry name" value="Winged helix-like DNA-binding domain superfamily/Winged helix DNA-binding domain"/>
    <property type="match status" value="1"/>
</dbReference>
<reference evidence="5" key="1">
    <citation type="submission" date="2022-12" db="EMBL/GenBank/DDBJ databases">
        <title>Paraconexibacter alkalitolerans sp. nov. and Baekduia alba sp. nov., isolated from soil and emended description of the genera Paraconexibacter (Chun et al., 2020) and Baekduia (An et al., 2020).</title>
        <authorList>
            <person name="Vieira S."/>
            <person name="Huber K.J."/>
            <person name="Geppert A."/>
            <person name="Wolf J."/>
            <person name="Neumann-Schaal M."/>
            <person name="Muesken M."/>
            <person name="Overmann J."/>
        </authorList>
    </citation>
    <scope>NUCLEOTIDE SEQUENCE</scope>
    <source>
        <strain evidence="5">AEG42_29</strain>
    </source>
</reference>
<organism evidence="5">
    <name type="scientific">Paraconexibacter sp. AEG42_29</name>
    <dbReference type="NCBI Taxonomy" id="2997339"/>
    <lineage>
        <taxon>Bacteria</taxon>
        <taxon>Bacillati</taxon>
        <taxon>Actinomycetota</taxon>
        <taxon>Thermoleophilia</taxon>
        <taxon>Solirubrobacterales</taxon>
        <taxon>Paraconexibacteraceae</taxon>
        <taxon>Paraconexibacter</taxon>
    </lineage>
</organism>
<dbReference type="InterPro" id="IPR036390">
    <property type="entry name" value="WH_DNA-bd_sf"/>
</dbReference>
<dbReference type="PANTHER" id="PTHR43537:SF50">
    <property type="entry name" value="TRANSCRIPTIONAL REGULATORY PROTEIN"/>
    <property type="match status" value="1"/>
</dbReference>
<dbReference type="Pfam" id="PF07729">
    <property type="entry name" value="FCD"/>
    <property type="match status" value="1"/>
</dbReference>
<feature type="domain" description="HTH gntR-type" evidence="4">
    <location>
        <begin position="14"/>
        <end position="81"/>
    </location>
</feature>
<dbReference type="GO" id="GO:0003677">
    <property type="term" value="F:DNA binding"/>
    <property type="evidence" value="ECO:0007669"/>
    <property type="project" value="UniProtKB-KW"/>
</dbReference>
<dbReference type="Pfam" id="PF00392">
    <property type="entry name" value="GntR"/>
    <property type="match status" value="1"/>
</dbReference>
<evidence type="ECO:0000256" key="1">
    <source>
        <dbReference type="ARBA" id="ARBA00023015"/>
    </source>
</evidence>
<dbReference type="SMART" id="SM00345">
    <property type="entry name" value="HTH_GNTR"/>
    <property type="match status" value="1"/>
</dbReference>
<dbReference type="InterPro" id="IPR000524">
    <property type="entry name" value="Tscrpt_reg_HTH_GntR"/>
</dbReference>
<name>A0AAU7ASK3_9ACTN</name>
<dbReference type="PANTHER" id="PTHR43537">
    <property type="entry name" value="TRANSCRIPTIONAL REGULATOR, GNTR FAMILY"/>
    <property type="match status" value="1"/>
</dbReference>
<dbReference type="RefSeq" id="WP_354701150.1">
    <property type="nucleotide sequence ID" value="NZ_CP114014.1"/>
</dbReference>
<evidence type="ECO:0000259" key="4">
    <source>
        <dbReference type="PROSITE" id="PS50949"/>
    </source>
</evidence>
<keyword evidence="3" id="KW-0804">Transcription</keyword>
<gene>
    <name evidence="5" type="ORF">DSM112329_01457</name>
</gene>
<dbReference type="Gene3D" id="1.20.120.530">
    <property type="entry name" value="GntR ligand-binding domain-like"/>
    <property type="match status" value="1"/>
</dbReference>
<dbReference type="CDD" id="cd07377">
    <property type="entry name" value="WHTH_GntR"/>
    <property type="match status" value="1"/>
</dbReference>
<evidence type="ECO:0000313" key="5">
    <source>
        <dbReference type="EMBL" id="XAY04622.1"/>
    </source>
</evidence>
<keyword evidence="2" id="KW-0238">DNA-binding</keyword>
<keyword evidence="1" id="KW-0805">Transcription regulation</keyword>
<accession>A0AAU7ASK3</accession>
<dbReference type="InterPro" id="IPR036388">
    <property type="entry name" value="WH-like_DNA-bd_sf"/>
</dbReference>
<evidence type="ECO:0000256" key="3">
    <source>
        <dbReference type="ARBA" id="ARBA00023163"/>
    </source>
</evidence>
<sequence length="227" mass="24027">MTSPGPVQPALKRVSTVGALVAALRTRILDGELPGGTRLRELELTETYGVARHSVRAALRDLAADGLLTLEPHRGAHVTLLEPEDVRGLYVLRGILEVGAATLALERGSGRLPPAVHESAQAFAALCCARVEPAWSTVVVAHNALHEAIVAASAVPRLVTAHAALSAELQLFLVQGRPHYTLRRLAADHVGLVVALERDGPDALDKHIRLSTEALLGTPVTADVQKP</sequence>
<evidence type="ECO:0000256" key="2">
    <source>
        <dbReference type="ARBA" id="ARBA00023125"/>
    </source>
</evidence>
<dbReference type="SUPFAM" id="SSF46785">
    <property type="entry name" value="Winged helix' DNA-binding domain"/>
    <property type="match status" value="1"/>
</dbReference>
<dbReference type="InterPro" id="IPR011711">
    <property type="entry name" value="GntR_C"/>
</dbReference>
<dbReference type="SUPFAM" id="SSF48008">
    <property type="entry name" value="GntR ligand-binding domain-like"/>
    <property type="match status" value="1"/>
</dbReference>
<dbReference type="EMBL" id="CP114014">
    <property type="protein sequence ID" value="XAY04622.1"/>
    <property type="molecule type" value="Genomic_DNA"/>
</dbReference>